<dbReference type="PANTHER" id="PTHR28108">
    <property type="entry name" value="SWR1-COMPLEX PROTEIN 3"/>
    <property type="match status" value="1"/>
</dbReference>
<feature type="region of interest" description="Disordered" evidence="1">
    <location>
        <begin position="321"/>
        <end position="369"/>
    </location>
</feature>
<feature type="domain" description="SWR1-complex protein 3" evidence="2">
    <location>
        <begin position="80"/>
        <end position="163"/>
    </location>
</feature>
<feature type="region of interest" description="Disordered" evidence="1">
    <location>
        <begin position="182"/>
        <end position="241"/>
    </location>
</feature>
<dbReference type="Pfam" id="PF24707">
    <property type="entry name" value="Swc3"/>
    <property type="match status" value="1"/>
</dbReference>
<feature type="compositionally biased region" description="Polar residues" evidence="1">
    <location>
        <begin position="321"/>
        <end position="332"/>
    </location>
</feature>
<comment type="caution">
    <text evidence="3">The sequence shown here is derived from an EMBL/GenBank/DDBJ whole genome shotgun (WGS) entry which is preliminary data.</text>
</comment>
<dbReference type="InterPro" id="IPR037651">
    <property type="entry name" value="Swc3"/>
</dbReference>
<dbReference type="InterPro" id="IPR057558">
    <property type="entry name" value="Swc3_dom"/>
</dbReference>
<accession>A0A420IF14</accession>
<organism evidence="3 4">
    <name type="scientific">Golovinomyces cichoracearum</name>
    <dbReference type="NCBI Taxonomy" id="62708"/>
    <lineage>
        <taxon>Eukaryota</taxon>
        <taxon>Fungi</taxon>
        <taxon>Dikarya</taxon>
        <taxon>Ascomycota</taxon>
        <taxon>Pezizomycotina</taxon>
        <taxon>Leotiomycetes</taxon>
        <taxon>Erysiphales</taxon>
        <taxon>Erysiphaceae</taxon>
        <taxon>Golovinomyces</taxon>
    </lineage>
</organism>
<evidence type="ECO:0000256" key="1">
    <source>
        <dbReference type="SAM" id="MobiDB-lite"/>
    </source>
</evidence>
<sequence>MERKRKLPARAARVESGSKKRTIIPPESQAKSVISELKTEAPSEKTSLPNSITSGKPLPTVTQPQPTDLSSKEYQTQKSTNHFSQDEANFHSGVLTESLNRSRQKWTTEGIFEKYWTKVRKGKNAPGEPQKNPPKESMTKLGTCTMTVEPHTFEVTLYAVKDPTSRTLGPNVAAMPRPVLEYGPPVRTSQPETPYNSQPINMQPLQGLSSATENSAPVSLVNNRHTSSPGNVVSNSLDPPTISNSIQSAASLTNQSSLSHEKETALSKGTDPVIQMLAQRAGTDSELKNVMRMVANGQATPEQLANFQSHIDELTRLHQSQQLTQPSNSVPSVASDDNPVSTPPCRPAQSLIHSGQDLPPNSYTSTPSIQKQLNSPALRCKGPITSNKSEIVGVVLEFSNGNGDRYSFPKYSILEFIPGTNQVIASFLIIRKGSDADSLSYNPDLDYYQPISIRIYAHQSRQLDAIQKAVESPQEVRRWMNKVMDECQRAEYVLLAMRLPREIDHSSTIKDEDLSNKNGQINMQVNWEVTRGHSAASKLKSNKRTLTEDEHYQNFINTISAVT</sequence>
<gene>
    <name evidence="3" type="ORF">GcM1_245055</name>
</gene>
<dbReference type="AlphaFoldDB" id="A0A420IF14"/>
<feature type="compositionally biased region" description="Polar residues" evidence="1">
    <location>
        <begin position="359"/>
        <end position="369"/>
    </location>
</feature>
<feature type="region of interest" description="Disordered" evidence="1">
    <location>
        <begin position="1"/>
        <end position="89"/>
    </location>
</feature>
<reference evidence="3 4" key="1">
    <citation type="journal article" date="2018" name="BMC Genomics">
        <title>Comparative genome analyses reveal sequence features reflecting distinct modes of host-adaptation between dicot and monocot powdery mildew.</title>
        <authorList>
            <person name="Wu Y."/>
            <person name="Ma X."/>
            <person name="Pan Z."/>
            <person name="Kale S.D."/>
            <person name="Song Y."/>
            <person name="King H."/>
            <person name="Zhang Q."/>
            <person name="Presley C."/>
            <person name="Deng X."/>
            <person name="Wei C.I."/>
            <person name="Xiao S."/>
        </authorList>
    </citation>
    <scope>NUCLEOTIDE SEQUENCE [LARGE SCALE GENOMIC DNA]</scope>
    <source>
        <strain evidence="3">UMSG1</strain>
    </source>
</reference>
<dbReference type="GO" id="GO:0000812">
    <property type="term" value="C:Swr1 complex"/>
    <property type="evidence" value="ECO:0007669"/>
    <property type="project" value="InterPro"/>
</dbReference>
<dbReference type="Proteomes" id="UP000285326">
    <property type="component" value="Unassembled WGS sequence"/>
</dbReference>
<protein>
    <recommendedName>
        <fullName evidence="2">SWR1-complex protein 3 domain-containing protein</fullName>
    </recommendedName>
</protein>
<evidence type="ECO:0000259" key="2">
    <source>
        <dbReference type="Pfam" id="PF24707"/>
    </source>
</evidence>
<evidence type="ECO:0000313" key="4">
    <source>
        <dbReference type="Proteomes" id="UP000285326"/>
    </source>
</evidence>
<dbReference type="EMBL" id="MCBS01024573">
    <property type="protein sequence ID" value="RKF73140.1"/>
    <property type="molecule type" value="Genomic_DNA"/>
</dbReference>
<feature type="compositionally biased region" description="Polar residues" evidence="1">
    <location>
        <begin position="44"/>
        <end position="83"/>
    </location>
</feature>
<dbReference type="PANTHER" id="PTHR28108:SF1">
    <property type="entry name" value="SWR1-COMPLEX PROTEIN 3"/>
    <property type="match status" value="1"/>
</dbReference>
<dbReference type="GO" id="GO:0140849">
    <property type="term" value="F:ATP-dependent H2AZ histone chaperone activity"/>
    <property type="evidence" value="ECO:0007669"/>
    <property type="project" value="InterPro"/>
</dbReference>
<evidence type="ECO:0000313" key="3">
    <source>
        <dbReference type="EMBL" id="RKF73140.1"/>
    </source>
</evidence>
<feature type="compositionally biased region" description="Polar residues" evidence="1">
    <location>
        <begin position="187"/>
        <end position="241"/>
    </location>
</feature>
<proteinExistence type="predicted"/>
<name>A0A420IF14_9PEZI</name>